<keyword evidence="1" id="KW-1133">Transmembrane helix</keyword>
<feature type="domain" description="SPOR" evidence="2">
    <location>
        <begin position="117"/>
        <end position="175"/>
    </location>
</feature>
<dbReference type="GO" id="GO:0030428">
    <property type="term" value="C:cell septum"/>
    <property type="evidence" value="ECO:0007669"/>
    <property type="project" value="TreeGrafter"/>
</dbReference>
<evidence type="ECO:0000313" key="3">
    <source>
        <dbReference type="EMBL" id="AWI78538.1"/>
    </source>
</evidence>
<dbReference type="Proteomes" id="UP000244902">
    <property type="component" value="Chromosome"/>
</dbReference>
<dbReference type="InterPro" id="IPR036680">
    <property type="entry name" value="SPOR-like_sf"/>
</dbReference>
<dbReference type="GO" id="GO:0032506">
    <property type="term" value="P:cytokinetic process"/>
    <property type="evidence" value="ECO:0007669"/>
    <property type="project" value="TreeGrafter"/>
</dbReference>
<accession>A0A2U8GYI7</accession>
<organism evidence="3 4">
    <name type="scientific">Parazoarcus communis</name>
    <dbReference type="NCBI Taxonomy" id="41977"/>
    <lineage>
        <taxon>Bacteria</taxon>
        <taxon>Pseudomonadati</taxon>
        <taxon>Pseudomonadota</taxon>
        <taxon>Betaproteobacteria</taxon>
        <taxon>Rhodocyclales</taxon>
        <taxon>Zoogloeaceae</taxon>
        <taxon>Parazoarcus</taxon>
    </lineage>
</organism>
<sequence length="187" mass="19279">MSTMTADQVRLQRSRALKRAGLASGVAVALLLAVLMFEDGRTPEAAPATMAVQAPLAAQAIQPVLPVETAAVVPETESADIKPADVKAESDPLPLTQVVTASAPPPVEKKVSVPLANGYLVQLGVFGSMDNADGLRADVAARGLPAHVEGRVVVGPFPDKAAAEAARARLKREGLATGILVPPRKSK</sequence>
<dbReference type="GO" id="GO:0042834">
    <property type="term" value="F:peptidoglycan binding"/>
    <property type="evidence" value="ECO:0007669"/>
    <property type="project" value="InterPro"/>
</dbReference>
<dbReference type="InterPro" id="IPR052521">
    <property type="entry name" value="Cell_div_SPOR-domain"/>
</dbReference>
<dbReference type="SUPFAM" id="SSF110997">
    <property type="entry name" value="Sporulation related repeat"/>
    <property type="match status" value="1"/>
</dbReference>
<keyword evidence="1" id="KW-0812">Transmembrane</keyword>
<evidence type="ECO:0000256" key="1">
    <source>
        <dbReference type="SAM" id="Phobius"/>
    </source>
</evidence>
<dbReference type="AlphaFoldDB" id="A0A2U8GYI7"/>
<dbReference type="PANTHER" id="PTHR38687">
    <property type="entry name" value="CELL DIVISION PROTEIN DEDD-RELATED"/>
    <property type="match status" value="1"/>
</dbReference>
<dbReference type="GO" id="GO:0032153">
    <property type="term" value="C:cell division site"/>
    <property type="evidence" value="ECO:0007669"/>
    <property type="project" value="TreeGrafter"/>
</dbReference>
<dbReference type="InterPro" id="IPR007730">
    <property type="entry name" value="SPOR-like_dom"/>
</dbReference>
<evidence type="ECO:0000259" key="2">
    <source>
        <dbReference type="Pfam" id="PF05036"/>
    </source>
</evidence>
<feature type="transmembrane region" description="Helical" evidence="1">
    <location>
        <begin position="20"/>
        <end position="37"/>
    </location>
</feature>
<dbReference type="Pfam" id="PF05036">
    <property type="entry name" value="SPOR"/>
    <property type="match status" value="1"/>
</dbReference>
<name>A0A2U8GYI7_9RHOO</name>
<dbReference type="Gene3D" id="3.30.70.1070">
    <property type="entry name" value="Sporulation related repeat"/>
    <property type="match status" value="1"/>
</dbReference>
<dbReference type="PANTHER" id="PTHR38687:SF1">
    <property type="entry name" value="CELL DIVISION PROTEIN DEDD"/>
    <property type="match status" value="1"/>
</dbReference>
<gene>
    <name evidence="3" type="ORF">CEW87_03690</name>
</gene>
<dbReference type="RefSeq" id="WP_108971499.1">
    <property type="nucleotide sequence ID" value="NZ_CP022188.1"/>
</dbReference>
<dbReference type="EMBL" id="CP022188">
    <property type="protein sequence ID" value="AWI78538.1"/>
    <property type="molecule type" value="Genomic_DNA"/>
</dbReference>
<reference evidence="3 4" key="1">
    <citation type="submission" date="2017-06" db="EMBL/GenBank/DDBJ databases">
        <title>Azoarcus sp. TSNA42 complete genome sequence.</title>
        <authorList>
            <person name="Woo J.-H."/>
            <person name="Kim H.-S."/>
        </authorList>
    </citation>
    <scope>NUCLEOTIDE SEQUENCE [LARGE SCALE GENOMIC DNA]</scope>
    <source>
        <strain evidence="3 4">TSNA42</strain>
    </source>
</reference>
<dbReference type="OrthoDB" id="9181370at2"/>
<protein>
    <recommendedName>
        <fullName evidence="2">SPOR domain-containing protein</fullName>
    </recommendedName>
</protein>
<proteinExistence type="predicted"/>
<keyword evidence="1" id="KW-0472">Membrane</keyword>
<evidence type="ECO:0000313" key="4">
    <source>
        <dbReference type="Proteomes" id="UP000244902"/>
    </source>
</evidence>